<sequence>MKFFSFLVVLSFIFWACEKNESTAPEQGDGLSAYYPFNGNAKDESGNGNDGVVNGAVLVKDRFGNDSSAFYLNGIADYIEFPQTFIFHEEGDGSFFFWINHDSVGHESIFWTRGDDTDKNRFNIYTTYENKLFGVDYRSPSGERHKIFGVDTELNTWVFIGITRSGNTYSLYVNGTKISDFTDSNPDLPTYTGKWFCGKRHNFMYNGAVDDIRIYNRALTEQEINNLYHEGNWDES</sequence>
<dbReference type="AlphaFoldDB" id="A0A7V4TY34"/>
<dbReference type="EMBL" id="DRQG01000003">
    <property type="protein sequence ID" value="HGY54088.1"/>
    <property type="molecule type" value="Genomic_DNA"/>
</dbReference>
<dbReference type="PANTHER" id="PTHR47635:SF2">
    <property type="entry name" value="LAMG-LIKE JELLYROLL FOLD DOMAIN-CONTAINING PROTEIN"/>
    <property type="match status" value="1"/>
</dbReference>
<proteinExistence type="predicted"/>
<name>A0A7V4TY34_CALAY</name>
<comment type="caution">
    <text evidence="1">The sequence shown here is derived from an EMBL/GenBank/DDBJ whole genome shotgun (WGS) entry which is preliminary data.</text>
</comment>
<gene>
    <name evidence="1" type="ORF">ENK44_00155</name>
</gene>
<dbReference type="SUPFAM" id="SSF49899">
    <property type="entry name" value="Concanavalin A-like lectins/glucanases"/>
    <property type="match status" value="1"/>
</dbReference>
<dbReference type="Gene3D" id="2.60.120.200">
    <property type="match status" value="1"/>
</dbReference>
<dbReference type="Proteomes" id="UP000885779">
    <property type="component" value="Unassembled WGS sequence"/>
</dbReference>
<dbReference type="Pfam" id="PF13385">
    <property type="entry name" value="Laminin_G_3"/>
    <property type="match status" value="1"/>
</dbReference>
<protein>
    <submittedName>
        <fullName evidence="1">LamG domain-containing protein</fullName>
    </submittedName>
</protein>
<accession>A0A7V4TY34</accession>
<organism evidence="1">
    <name type="scientific">Caldithrix abyssi</name>
    <dbReference type="NCBI Taxonomy" id="187145"/>
    <lineage>
        <taxon>Bacteria</taxon>
        <taxon>Pseudomonadati</taxon>
        <taxon>Calditrichota</taxon>
        <taxon>Calditrichia</taxon>
        <taxon>Calditrichales</taxon>
        <taxon>Calditrichaceae</taxon>
        <taxon>Caldithrix</taxon>
    </lineage>
</organism>
<evidence type="ECO:0000313" key="1">
    <source>
        <dbReference type="EMBL" id="HGY54088.1"/>
    </source>
</evidence>
<dbReference type="InterPro" id="IPR013320">
    <property type="entry name" value="ConA-like_dom_sf"/>
</dbReference>
<reference evidence="1" key="1">
    <citation type="journal article" date="2020" name="mSystems">
        <title>Genome- and Community-Level Interaction Insights into Carbon Utilization and Element Cycling Functions of Hydrothermarchaeota in Hydrothermal Sediment.</title>
        <authorList>
            <person name="Zhou Z."/>
            <person name="Liu Y."/>
            <person name="Xu W."/>
            <person name="Pan J."/>
            <person name="Luo Z.H."/>
            <person name="Li M."/>
        </authorList>
    </citation>
    <scope>NUCLEOTIDE SEQUENCE [LARGE SCALE GENOMIC DNA]</scope>
    <source>
        <strain evidence="1">HyVt-577</strain>
    </source>
</reference>
<dbReference type="PANTHER" id="PTHR47635">
    <property type="entry name" value="CUB DOMAIN-CONTAINING PROTEIN"/>
    <property type="match status" value="1"/>
</dbReference>